<dbReference type="RefSeq" id="WP_161695810.1">
    <property type="nucleotide sequence ID" value="NZ_JAAAMU010000003.1"/>
</dbReference>
<evidence type="ECO:0000313" key="4">
    <source>
        <dbReference type="EMBL" id="NBC68715.1"/>
    </source>
</evidence>
<feature type="compositionally biased region" description="Low complexity" evidence="1">
    <location>
        <begin position="30"/>
        <end position="55"/>
    </location>
</feature>
<evidence type="ECO:0000256" key="1">
    <source>
        <dbReference type="SAM" id="MobiDB-lite"/>
    </source>
</evidence>
<dbReference type="Gene3D" id="3.40.190.10">
    <property type="entry name" value="Periplasmic binding protein-like II"/>
    <property type="match status" value="1"/>
</dbReference>
<dbReference type="Proteomes" id="UP000558113">
    <property type="component" value="Unassembled WGS sequence"/>
</dbReference>
<accession>A0A7X5BZZ6</accession>
<sequence length="513" mass="56314">MVIKGKGLWKLGLASMLMIPAVTACGSNNDNNNNQAANTNSNAPATNNAPANNAAGTEELKPVELTYYIPQGELQTDYKSVEKAINDYIQPKINATLKFNPVVFGDYEQKLNTVVAAQESFDLAWTSSWLFNYENNAQKGAFLQIDDLMKQYAGDFIGSLPAAVIEGAKASDGKTYAIPNYQVSASNGGFVIQKELVDKYSLDTGTIKTFKDLEPFLEQIKQNEPDKIPYASRVNTFVAEMNGFEGVNGFYYRKGDPEFKLVDTMTTPEYLAHFNLLHDWYKKGYINNDVATANFDDTLKSGKGAVKYEFTLKPGGEVEELARNGGHEVVYIPTYEAQFTGVQSTMTAISKTSKNPERAMMFLNLVNTDPTLFNLLAFGVEGKNYEVVGDNTIKIKPDGGYAPNSAWAMGNVTIGHLLEGQAPDTWQKTIDQNNNAKVPTIFGFAFDPTPVKTEVANLEAVYKEYEAALTTGTVDPNVYVPKLIAANKKAGSEKVLAEKQKQLDAWLAAKGLK</sequence>
<evidence type="ECO:0000256" key="2">
    <source>
        <dbReference type="SAM" id="SignalP"/>
    </source>
</evidence>
<dbReference type="Pfam" id="PF12010">
    <property type="entry name" value="DUF3502"/>
    <property type="match status" value="1"/>
</dbReference>
<comment type="caution">
    <text evidence="4">The sequence shown here is derived from an EMBL/GenBank/DDBJ whole genome shotgun (WGS) entry which is preliminary data.</text>
</comment>
<dbReference type="AlphaFoldDB" id="A0A7X5BZZ6"/>
<proteinExistence type="predicted"/>
<organism evidence="4 5">
    <name type="scientific">Paenibacillus sacheonensis</name>
    <dbReference type="NCBI Taxonomy" id="742054"/>
    <lineage>
        <taxon>Bacteria</taxon>
        <taxon>Bacillati</taxon>
        <taxon>Bacillota</taxon>
        <taxon>Bacilli</taxon>
        <taxon>Bacillales</taxon>
        <taxon>Paenibacillaceae</taxon>
        <taxon>Paenibacillus</taxon>
    </lineage>
</organism>
<dbReference type="PROSITE" id="PS51257">
    <property type="entry name" value="PROKAR_LIPOPROTEIN"/>
    <property type="match status" value="1"/>
</dbReference>
<protein>
    <submittedName>
        <fullName evidence="4">DUF3502 domain-containing protein</fullName>
    </submittedName>
</protein>
<keyword evidence="5" id="KW-1185">Reference proteome</keyword>
<gene>
    <name evidence="4" type="ORF">GT003_06930</name>
</gene>
<evidence type="ECO:0000313" key="5">
    <source>
        <dbReference type="Proteomes" id="UP000558113"/>
    </source>
</evidence>
<dbReference type="SUPFAM" id="SSF53850">
    <property type="entry name" value="Periplasmic binding protein-like II"/>
    <property type="match status" value="1"/>
</dbReference>
<evidence type="ECO:0000259" key="3">
    <source>
        <dbReference type="Pfam" id="PF12010"/>
    </source>
</evidence>
<reference evidence="4 5" key="1">
    <citation type="submission" date="2020-01" db="EMBL/GenBank/DDBJ databases">
        <title>Paenibacillus soybeanensis sp. nov. isolated from the nodules of soybean (Glycine max(L.) Merr).</title>
        <authorList>
            <person name="Wang H."/>
        </authorList>
    </citation>
    <scope>NUCLEOTIDE SEQUENCE [LARGE SCALE GENOMIC DNA]</scope>
    <source>
        <strain evidence="4 5">DSM 23054</strain>
    </source>
</reference>
<feature type="domain" description="DUF3502" evidence="3">
    <location>
        <begin position="441"/>
        <end position="508"/>
    </location>
</feature>
<name>A0A7X5BZZ6_9BACL</name>
<dbReference type="EMBL" id="JAAAMU010000003">
    <property type="protein sequence ID" value="NBC68715.1"/>
    <property type="molecule type" value="Genomic_DNA"/>
</dbReference>
<dbReference type="InterPro" id="IPR050490">
    <property type="entry name" value="Bact_solute-bd_prot1"/>
</dbReference>
<feature type="signal peptide" evidence="2">
    <location>
        <begin position="1"/>
        <end position="24"/>
    </location>
</feature>
<dbReference type="PANTHER" id="PTHR43649:SF17">
    <property type="entry name" value="ABC TRANSPORTER SOLUTE BINDING PROTEIN-SUGAR TRANSPORT"/>
    <property type="match status" value="1"/>
</dbReference>
<feature type="chain" id="PRO_5038797758" evidence="2">
    <location>
        <begin position="25"/>
        <end position="513"/>
    </location>
</feature>
<dbReference type="InterPro" id="IPR022627">
    <property type="entry name" value="DUF3502"/>
</dbReference>
<dbReference type="PANTHER" id="PTHR43649">
    <property type="entry name" value="ARABINOSE-BINDING PROTEIN-RELATED"/>
    <property type="match status" value="1"/>
</dbReference>
<keyword evidence="2" id="KW-0732">Signal</keyword>
<feature type="region of interest" description="Disordered" evidence="1">
    <location>
        <begin position="30"/>
        <end position="56"/>
    </location>
</feature>
<dbReference type="OrthoDB" id="7936627at2"/>